<sequence>MESTVTTYSESTQEFLEFLKVGKDYETQALDLLENGKSRYLADLKINFKNSFESEFLTKKEIAVLGVALSVNAGNTILRTFFAANAQQEGASAEEIAEAVGCASLLSANNVFYRFRHFVNKEKYNEIPARIKMNIMGRPVGGKEFFELMSLAVSAVNGCEMCVKAHEASLIELGAKEERVFEAVRLASVITSVSKIIY</sequence>
<dbReference type="GO" id="GO:0045454">
    <property type="term" value="P:cell redox homeostasis"/>
    <property type="evidence" value="ECO:0007669"/>
    <property type="project" value="TreeGrafter"/>
</dbReference>
<name>A0A1M5WVN4_9BACT</name>
<evidence type="ECO:0000313" key="9">
    <source>
        <dbReference type="Proteomes" id="UP000184212"/>
    </source>
</evidence>
<organism evidence="8 9">
    <name type="scientific">Chryseolinea serpens</name>
    <dbReference type="NCBI Taxonomy" id="947013"/>
    <lineage>
        <taxon>Bacteria</taxon>
        <taxon>Pseudomonadati</taxon>
        <taxon>Bacteroidota</taxon>
        <taxon>Cytophagia</taxon>
        <taxon>Cytophagales</taxon>
        <taxon>Fulvivirgaceae</taxon>
        <taxon>Chryseolinea</taxon>
    </lineage>
</organism>
<dbReference type="PANTHER" id="PTHR33930:SF7">
    <property type="entry name" value="ALKYL HYDROPEROXIDE REDUCTASE AHPD"/>
    <property type="match status" value="1"/>
</dbReference>
<evidence type="ECO:0000256" key="1">
    <source>
        <dbReference type="ARBA" id="ARBA00022559"/>
    </source>
</evidence>
<keyword evidence="5 6" id="KW-0676">Redox-active center</keyword>
<proteinExistence type="inferred from homology"/>
<dbReference type="PANTHER" id="PTHR33930">
    <property type="entry name" value="ALKYL HYDROPEROXIDE REDUCTASE AHPD"/>
    <property type="match status" value="1"/>
</dbReference>
<keyword evidence="9" id="KW-1185">Reference proteome</keyword>
<keyword evidence="4 6" id="KW-1015">Disulfide bond</keyword>
<dbReference type="HAMAP" id="MF_01676">
    <property type="entry name" value="AhpD"/>
    <property type="match status" value="1"/>
</dbReference>
<dbReference type="Proteomes" id="UP000184212">
    <property type="component" value="Unassembled WGS sequence"/>
</dbReference>
<gene>
    <name evidence="6" type="primary">ahpD</name>
    <name evidence="8" type="ORF">SAMN04488109_6060</name>
</gene>
<dbReference type="GO" id="GO:0015036">
    <property type="term" value="F:disulfide oxidoreductase activity"/>
    <property type="evidence" value="ECO:0007669"/>
    <property type="project" value="TreeGrafter"/>
</dbReference>
<feature type="disulfide bond" evidence="6">
    <location>
        <begin position="159"/>
        <end position="162"/>
    </location>
</feature>
<feature type="domain" description="Carboxymuconolactone decarboxylase-like" evidence="7">
    <location>
        <begin position="145"/>
        <end position="190"/>
    </location>
</feature>
<evidence type="ECO:0000256" key="4">
    <source>
        <dbReference type="ARBA" id="ARBA00023157"/>
    </source>
</evidence>
<dbReference type="Gene3D" id="1.20.1290.10">
    <property type="entry name" value="AhpD-like"/>
    <property type="match status" value="1"/>
</dbReference>
<evidence type="ECO:0000256" key="5">
    <source>
        <dbReference type="ARBA" id="ARBA00023284"/>
    </source>
</evidence>
<accession>A0A1M5WVN4</accession>
<dbReference type="RefSeq" id="WP_073142094.1">
    <property type="nucleotide sequence ID" value="NZ_FQWQ01000005.1"/>
</dbReference>
<dbReference type="Pfam" id="PF02627">
    <property type="entry name" value="CMD"/>
    <property type="match status" value="1"/>
</dbReference>
<keyword evidence="1 6" id="KW-0575">Peroxidase</keyword>
<comment type="catalytic activity">
    <reaction evidence="6">
        <text>N(6)-[(R)-dihydrolipoyl]-L-lysyl-[lipoyl-carrier protein] + a hydroperoxide = N(6)-[(R)-lipoyl]-L-lysyl-[lipoyl-carrier protein] + an alcohol + H2O</text>
        <dbReference type="Rhea" id="RHEA:62636"/>
        <dbReference type="Rhea" id="RHEA-COMP:10502"/>
        <dbReference type="Rhea" id="RHEA-COMP:16355"/>
        <dbReference type="ChEBI" id="CHEBI:15377"/>
        <dbReference type="ChEBI" id="CHEBI:30879"/>
        <dbReference type="ChEBI" id="CHEBI:35924"/>
        <dbReference type="ChEBI" id="CHEBI:83099"/>
        <dbReference type="ChEBI" id="CHEBI:83100"/>
        <dbReference type="EC" id="1.11.1.28"/>
    </reaction>
</comment>
<dbReference type="InterPro" id="IPR004675">
    <property type="entry name" value="AhpD_core"/>
</dbReference>
<dbReference type="NCBIfam" id="TIGR00778">
    <property type="entry name" value="ahpD_dom"/>
    <property type="match status" value="1"/>
</dbReference>
<dbReference type="InterPro" id="IPR004674">
    <property type="entry name" value="AhpD"/>
</dbReference>
<dbReference type="OrthoDB" id="9801997at2"/>
<dbReference type="GO" id="GO:0051920">
    <property type="term" value="F:peroxiredoxin activity"/>
    <property type="evidence" value="ECO:0007669"/>
    <property type="project" value="InterPro"/>
</dbReference>
<comment type="similarity">
    <text evidence="6">Belongs to the AhpD family.</text>
</comment>
<feature type="active site" description="Cysteine sulfenic acid (-SOH) intermediate" evidence="6">
    <location>
        <position position="162"/>
    </location>
</feature>
<dbReference type="SUPFAM" id="SSF69118">
    <property type="entry name" value="AhpD-like"/>
    <property type="match status" value="1"/>
</dbReference>
<keyword evidence="3 6" id="KW-0560">Oxidoreductase</keyword>
<dbReference type="GO" id="GO:0032843">
    <property type="term" value="F:hydroperoxide reductase activity"/>
    <property type="evidence" value="ECO:0007669"/>
    <property type="project" value="InterPro"/>
</dbReference>
<dbReference type="GO" id="GO:0006979">
    <property type="term" value="P:response to oxidative stress"/>
    <property type="evidence" value="ECO:0007669"/>
    <property type="project" value="InterPro"/>
</dbReference>
<evidence type="ECO:0000313" key="8">
    <source>
        <dbReference type="EMBL" id="SHH91520.1"/>
    </source>
</evidence>
<keyword evidence="2 6" id="KW-0049">Antioxidant</keyword>
<feature type="active site" description="Proton donor" evidence="6">
    <location>
        <position position="159"/>
    </location>
</feature>
<evidence type="ECO:0000256" key="3">
    <source>
        <dbReference type="ARBA" id="ARBA00023002"/>
    </source>
</evidence>
<dbReference type="InterPro" id="IPR003779">
    <property type="entry name" value="CMD-like"/>
</dbReference>
<comment type="function">
    <text evidence="6">Antioxidant protein with alkyl hydroperoxidase activity. Required for the reduction of the AhpC active site cysteine residues and for the regeneration of the AhpC enzyme activity.</text>
</comment>
<dbReference type="InterPro" id="IPR029032">
    <property type="entry name" value="AhpD-like"/>
</dbReference>
<dbReference type="EC" id="1.11.1.28" evidence="6"/>
<feature type="disulfide bond" description="Interchain (with AhpC); in linked form" evidence="6">
    <location>
        <position position="162"/>
    </location>
</feature>
<reference evidence="8 9" key="1">
    <citation type="submission" date="2016-11" db="EMBL/GenBank/DDBJ databases">
        <authorList>
            <person name="Jaros S."/>
            <person name="Januszkiewicz K."/>
            <person name="Wedrychowicz H."/>
        </authorList>
    </citation>
    <scope>NUCLEOTIDE SEQUENCE [LARGE SCALE GENOMIC DNA]</scope>
    <source>
        <strain evidence="8 9">DSM 24574</strain>
    </source>
</reference>
<dbReference type="AlphaFoldDB" id="A0A1M5WVN4"/>
<protein>
    <recommendedName>
        <fullName evidence="6">Alkyl hydroperoxide reductase AhpD</fullName>
        <ecNumber evidence="6">1.11.1.28</ecNumber>
    </recommendedName>
    <alternativeName>
        <fullName evidence="6">Alkylhydroperoxidase AhpD</fullName>
    </alternativeName>
</protein>
<evidence type="ECO:0000256" key="6">
    <source>
        <dbReference type="HAMAP-Rule" id="MF_01676"/>
    </source>
</evidence>
<evidence type="ECO:0000256" key="2">
    <source>
        <dbReference type="ARBA" id="ARBA00022862"/>
    </source>
</evidence>
<dbReference type="EMBL" id="FQWQ01000005">
    <property type="protein sequence ID" value="SHH91520.1"/>
    <property type="molecule type" value="Genomic_DNA"/>
</dbReference>
<dbReference type="STRING" id="947013.SAMN04488109_6060"/>
<evidence type="ECO:0000259" key="7">
    <source>
        <dbReference type="Pfam" id="PF02627"/>
    </source>
</evidence>